<sequence length="100" mass="11782">MKLVDANRMLSRQRLTEKTMSLRKRRDFKGKEEGKSNNDDEQEALREGESKRHVVGFPLVLQLILAEVLEAEHDPKLIGQYVMEYGEDKEDLWGKFDRDF</sequence>
<dbReference type="Proteomes" id="UP000886595">
    <property type="component" value="Unassembled WGS sequence"/>
</dbReference>
<organism evidence="2 3">
    <name type="scientific">Brassica carinata</name>
    <name type="common">Ethiopian mustard</name>
    <name type="synonym">Abyssinian cabbage</name>
    <dbReference type="NCBI Taxonomy" id="52824"/>
    <lineage>
        <taxon>Eukaryota</taxon>
        <taxon>Viridiplantae</taxon>
        <taxon>Streptophyta</taxon>
        <taxon>Embryophyta</taxon>
        <taxon>Tracheophyta</taxon>
        <taxon>Spermatophyta</taxon>
        <taxon>Magnoliopsida</taxon>
        <taxon>eudicotyledons</taxon>
        <taxon>Gunneridae</taxon>
        <taxon>Pentapetalae</taxon>
        <taxon>rosids</taxon>
        <taxon>malvids</taxon>
        <taxon>Brassicales</taxon>
        <taxon>Brassicaceae</taxon>
        <taxon>Brassiceae</taxon>
        <taxon>Brassica</taxon>
    </lineage>
</organism>
<dbReference type="AlphaFoldDB" id="A0A8X7PL80"/>
<reference evidence="2 3" key="1">
    <citation type="submission" date="2020-02" db="EMBL/GenBank/DDBJ databases">
        <authorList>
            <person name="Ma Q."/>
            <person name="Huang Y."/>
            <person name="Song X."/>
            <person name="Pei D."/>
        </authorList>
    </citation>
    <scope>NUCLEOTIDE SEQUENCE [LARGE SCALE GENOMIC DNA]</scope>
    <source>
        <strain evidence="2">Sxm20200214</strain>
        <tissue evidence="2">Leaf</tissue>
    </source>
</reference>
<dbReference type="OrthoDB" id="10341707at2759"/>
<proteinExistence type="predicted"/>
<feature type="compositionally biased region" description="Basic and acidic residues" evidence="1">
    <location>
        <begin position="29"/>
        <end position="49"/>
    </location>
</feature>
<gene>
    <name evidence="2" type="ORF">Bca52824_082759</name>
</gene>
<evidence type="ECO:0000313" key="2">
    <source>
        <dbReference type="EMBL" id="KAG2252623.1"/>
    </source>
</evidence>
<evidence type="ECO:0000256" key="1">
    <source>
        <dbReference type="SAM" id="MobiDB-lite"/>
    </source>
</evidence>
<name>A0A8X7PL80_BRACI</name>
<protein>
    <submittedName>
        <fullName evidence="2">Uncharacterized protein</fullName>
    </submittedName>
</protein>
<accession>A0A8X7PL80</accession>
<feature type="region of interest" description="Disordered" evidence="1">
    <location>
        <begin position="15"/>
        <end position="49"/>
    </location>
</feature>
<comment type="caution">
    <text evidence="2">The sequence shown here is derived from an EMBL/GenBank/DDBJ whole genome shotgun (WGS) entry which is preliminary data.</text>
</comment>
<dbReference type="EMBL" id="JAAMPC010000016">
    <property type="protein sequence ID" value="KAG2252623.1"/>
    <property type="molecule type" value="Genomic_DNA"/>
</dbReference>
<evidence type="ECO:0000313" key="3">
    <source>
        <dbReference type="Proteomes" id="UP000886595"/>
    </source>
</evidence>
<keyword evidence="3" id="KW-1185">Reference proteome</keyword>